<dbReference type="PANTHER" id="PTHR39185">
    <property type="entry name" value="SWARMING MOTILITY PROTEIN SWRD"/>
    <property type="match status" value="1"/>
</dbReference>
<protein>
    <submittedName>
        <fullName evidence="1">Swarming motility protein SwrD</fullName>
    </submittedName>
</protein>
<dbReference type="EMBL" id="VSSQ01060300">
    <property type="protein sequence ID" value="MPN13757.1"/>
    <property type="molecule type" value="Genomic_DNA"/>
</dbReference>
<dbReference type="PANTHER" id="PTHR39185:SF1">
    <property type="entry name" value="SWARMING MOTILITY PROTEIN SWRD"/>
    <property type="match status" value="1"/>
</dbReference>
<gene>
    <name evidence="1" type="primary">swrD_8</name>
    <name evidence="1" type="ORF">SDC9_161083</name>
</gene>
<accession>A0A645FHE0</accession>
<dbReference type="InterPro" id="IPR009384">
    <property type="entry name" value="SwrD-like"/>
</dbReference>
<proteinExistence type="predicted"/>
<sequence length="74" mass="8496">MIKVTKLNGEVFVINCCQIISIESIPESKIMLHNGSFFIVKELPDEIIDKSIEYFSKIEALHKHTVVVKNTNDY</sequence>
<organism evidence="1">
    <name type="scientific">bioreactor metagenome</name>
    <dbReference type="NCBI Taxonomy" id="1076179"/>
    <lineage>
        <taxon>unclassified sequences</taxon>
        <taxon>metagenomes</taxon>
        <taxon>ecological metagenomes</taxon>
    </lineage>
</organism>
<comment type="caution">
    <text evidence="1">The sequence shown here is derived from an EMBL/GenBank/DDBJ whole genome shotgun (WGS) entry which is preliminary data.</text>
</comment>
<dbReference type="Pfam" id="PF06289">
    <property type="entry name" value="FlbD"/>
    <property type="match status" value="1"/>
</dbReference>
<dbReference type="AlphaFoldDB" id="A0A645FHE0"/>
<reference evidence="1" key="1">
    <citation type="submission" date="2019-08" db="EMBL/GenBank/DDBJ databases">
        <authorList>
            <person name="Kucharzyk K."/>
            <person name="Murdoch R.W."/>
            <person name="Higgins S."/>
            <person name="Loffler F."/>
        </authorList>
    </citation>
    <scope>NUCLEOTIDE SEQUENCE</scope>
</reference>
<evidence type="ECO:0000313" key="1">
    <source>
        <dbReference type="EMBL" id="MPN13757.1"/>
    </source>
</evidence>
<name>A0A645FHE0_9ZZZZ</name>